<keyword evidence="1" id="KW-0812">Transmembrane</keyword>
<dbReference type="EMBL" id="BACD03000038">
    <property type="protein sequence ID" value="GAO50909.1"/>
    <property type="molecule type" value="Genomic_DNA"/>
</dbReference>
<comment type="caution">
    <text evidence="2">The sequence shown here is derived from an EMBL/GenBank/DDBJ whole genome shotgun (WGS) entry which is preliminary data.</text>
</comment>
<proteinExistence type="predicted"/>
<keyword evidence="1" id="KW-1133">Transmembrane helix</keyword>
<protein>
    <submittedName>
        <fullName evidence="2">Uncharacterized protein</fullName>
    </submittedName>
</protein>
<sequence>MSKEHKITLRQIGMSMYFYYTVIIEARIRAKANKTPLRNSGKFPSVIYRILSSSYPHTPRFISIRCLLGGVGTGLLAGSLLVRVGLETLKAGLGLLSSGLLFGLAGGGGLGTLLRVLLLGRGGLTARHDSDLLLA</sequence>
<keyword evidence="3" id="KW-1185">Reference proteome</keyword>
<feature type="transmembrane region" description="Helical" evidence="1">
    <location>
        <begin position="94"/>
        <end position="118"/>
    </location>
</feature>
<accession>A0A0E9NM49</accession>
<dbReference type="Proteomes" id="UP000033140">
    <property type="component" value="Unassembled WGS sequence"/>
</dbReference>
<dbReference type="AlphaFoldDB" id="A0A0E9NM49"/>
<reference evidence="2 3" key="2">
    <citation type="journal article" date="2014" name="J. Gen. Appl. Microbiol.">
        <title>The early diverging ascomycetous budding yeast Saitoella complicata has three histone deacetylases belonging to the Clr6, Hos2, and Rpd3 lineages.</title>
        <authorList>
            <person name="Nishida H."/>
            <person name="Matsumoto T."/>
            <person name="Kondo S."/>
            <person name="Hamamoto M."/>
            <person name="Yoshikawa H."/>
        </authorList>
    </citation>
    <scope>NUCLEOTIDE SEQUENCE [LARGE SCALE GENOMIC DNA]</scope>
    <source>
        <strain evidence="2 3">NRRL Y-17804</strain>
    </source>
</reference>
<evidence type="ECO:0000313" key="2">
    <source>
        <dbReference type="EMBL" id="GAO50909.1"/>
    </source>
</evidence>
<gene>
    <name evidence="2" type="ORF">G7K_5028-t1</name>
</gene>
<organism evidence="2 3">
    <name type="scientific">Saitoella complicata (strain BCRC 22490 / CBS 7301 / JCM 7358 / NBRC 10748 / NRRL Y-17804)</name>
    <dbReference type="NCBI Taxonomy" id="698492"/>
    <lineage>
        <taxon>Eukaryota</taxon>
        <taxon>Fungi</taxon>
        <taxon>Dikarya</taxon>
        <taxon>Ascomycota</taxon>
        <taxon>Taphrinomycotina</taxon>
        <taxon>Taphrinomycotina incertae sedis</taxon>
        <taxon>Saitoella</taxon>
    </lineage>
</organism>
<evidence type="ECO:0000313" key="3">
    <source>
        <dbReference type="Proteomes" id="UP000033140"/>
    </source>
</evidence>
<reference evidence="2 3" key="3">
    <citation type="journal article" date="2015" name="Genome Announc.">
        <title>Draft Genome Sequence of the Archiascomycetous Yeast Saitoella complicata.</title>
        <authorList>
            <person name="Yamauchi K."/>
            <person name="Kondo S."/>
            <person name="Hamamoto M."/>
            <person name="Takahashi Y."/>
            <person name="Ogura Y."/>
            <person name="Hayashi T."/>
            <person name="Nishida H."/>
        </authorList>
    </citation>
    <scope>NUCLEOTIDE SEQUENCE [LARGE SCALE GENOMIC DNA]</scope>
    <source>
        <strain evidence="2 3">NRRL Y-17804</strain>
    </source>
</reference>
<feature type="transmembrane region" description="Helical" evidence="1">
    <location>
        <begin position="62"/>
        <end position="82"/>
    </location>
</feature>
<name>A0A0E9NM49_SAICN</name>
<evidence type="ECO:0000256" key="1">
    <source>
        <dbReference type="SAM" id="Phobius"/>
    </source>
</evidence>
<keyword evidence="1" id="KW-0472">Membrane</keyword>
<reference evidence="2 3" key="1">
    <citation type="journal article" date="2011" name="J. Gen. Appl. Microbiol.">
        <title>Draft genome sequencing of the enigmatic yeast Saitoella complicata.</title>
        <authorList>
            <person name="Nishida H."/>
            <person name="Hamamoto M."/>
            <person name="Sugiyama J."/>
        </authorList>
    </citation>
    <scope>NUCLEOTIDE SEQUENCE [LARGE SCALE GENOMIC DNA]</scope>
    <source>
        <strain evidence="2 3">NRRL Y-17804</strain>
    </source>
</reference>